<dbReference type="OrthoDB" id="5504215at2759"/>
<dbReference type="STRING" id="1336337.A0A3N4JBI5"/>
<gene>
    <name evidence="2" type="ORF">L873DRAFT_1941015</name>
</gene>
<keyword evidence="3" id="KW-1185">Reference proteome</keyword>
<accession>A0A3N4JBI5</accession>
<dbReference type="Proteomes" id="UP000276215">
    <property type="component" value="Unassembled WGS sequence"/>
</dbReference>
<protein>
    <submittedName>
        <fullName evidence="2">Uncharacterized protein</fullName>
    </submittedName>
</protein>
<organism evidence="2 3">
    <name type="scientific">Choiromyces venosus 120613-1</name>
    <dbReference type="NCBI Taxonomy" id="1336337"/>
    <lineage>
        <taxon>Eukaryota</taxon>
        <taxon>Fungi</taxon>
        <taxon>Dikarya</taxon>
        <taxon>Ascomycota</taxon>
        <taxon>Pezizomycotina</taxon>
        <taxon>Pezizomycetes</taxon>
        <taxon>Pezizales</taxon>
        <taxon>Tuberaceae</taxon>
        <taxon>Choiromyces</taxon>
    </lineage>
</organism>
<feature type="region of interest" description="Disordered" evidence="1">
    <location>
        <begin position="266"/>
        <end position="300"/>
    </location>
</feature>
<feature type="region of interest" description="Disordered" evidence="1">
    <location>
        <begin position="527"/>
        <end position="565"/>
    </location>
</feature>
<feature type="region of interest" description="Disordered" evidence="1">
    <location>
        <begin position="323"/>
        <end position="342"/>
    </location>
</feature>
<evidence type="ECO:0000256" key="1">
    <source>
        <dbReference type="SAM" id="MobiDB-lite"/>
    </source>
</evidence>
<evidence type="ECO:0000313" key="2">
    <source>
        <dbReference type="EMBL" id="RPA94021.1"/>
    </source>
</evidence>
<name>A0A3N4JBI5_9PEZI</name>
<feature type="compositionally biased region" description="Polar residues" evidence="1">
    <location>
        <begin position="540"/>
        <end position="551"/>
    </location>
</feature>
<dbReference type="EMBL" id="ML120444">
    <property type="protein sequence ID" value="RPA94021.1"/>
    <property type="molecule type" value="Genomic_DNA"/>
</dbReference>
<dbReference type="AlphaFoldDB" id="A0A3N4JBI5"/>
<sequence length="590" mass="63308">MMGVLTDSLVGEHLDTYALFADSPGNLVVKAGCTTPSPIHDLTYSEHALYGKFTLDRSSDQDYIPTRRHSTPVGLFGASPMTRSGAKDLLRSCVPVPAPKDVVMSLGAGLTMEKDGLGDSVHASSPPHDDDVVNLVGSSTTDYSSMPLLPSTVVHDDAARMAMTSGQGADTPGSVCSDESMDNSNGSAGSDDMDLNVKRCLHMIDNLLVEVDLLSRRVLDLENDRSAQTDTFNETPAKFKEFTPAHVDAMAVRWPIVKAVSRKDKGKGKAVDVPTPAVPAIPASSTSAPRQDPVPPSDIPPVAPISSCWSSVAATSLDDESFTVVSSRKGRRSTPGPGPSLTAHERHVAIYIEKHGLKVLIPPEIAAMRLSLNGFSFCQDTKKIKILISQLPLSPAGVRGSWEVADWQNDNSFNDLIWDLEVTNSDHGSIMVYSRRRPIWIWAELKATSICNCCLHHGHVVVMCRAPVACKFCTGGHLSRDHSYPVRDCTAATGSLYTHVNLECHLCSHVGHLTGDPSCPDLKVSSPTSSLPCRDKMVSDETSPQGVTDGSIQKVFPDPQQVQTESVIDQKIAAESAAMKPASQSHSNSL</sequence>
<proteinExistence type="predicted"/>
<evidence type="ECO:0000313" key="3">
    <source>
        <dbReference type="Proteomes" id="UP000276215"/>
    </source>
</evidence>
<reference evidence="2 3" key="1">
    <citation type="journal article" date="2018" name="Nat. Ecol. Evol.">
        <title>Pezizomycetes genomes reveal the molecular basis of ectomycorrhizal truffle lifestyle.</title>
        <authorList>
            <person name="Murat C."/>
            <person name="Payen T."/>
            <person name="Noel B."/>
            <person name="Kuo A."/>
            <person name="Morin E."/>
            <person name="Chen J."/>
            <person name="Kohler A."/>
            <person name="Krizsan K."/>
            <person name="Balestrini R."/>
            <person name="Da Silva C."/>
            <person name="Montanini B."/>
            <person name="Hainaut M."/>
            <person name="Levati E."/>
            <person name="Barry K.W."/>
            <person name="Belfiori B."/>
            <person name="Cichocki N."/>
            <person name="Clum A."/>
            <person name="Dockter R.B."/>
            <person name="Fauchery L."/>
            <person name="Guy J."/>
            <person name="Iotti M."/>
            <person name="Le Tacon F."/>
            <person name="Lindquist E.A."/>
            <person name="Lipzen A."/>
            <person name="Malagnac F."/>
            <person name="Mello A."/>
            <person name="Molinier V."/>
            <person name="Miyauchi S."/>
            <person name="Poulain J."/>
            <person name="Riccioni C."/>
            <person name="Rubini A."/>
            <person name="Sitrit Y."/>
            <person name="Splivallo R."/>
            <person name="Traeger S."/>
            <person name="Wang M."/>
            <person name="Zifcakova L."/>
            <person name="Wipf D."/>
            <person name="Zambonelli A."/>
            <person name="Paolocci F."/>
            <person name="Nowrousian M."/>
            <person name="Ottonello S."/>
            <person name="Baldrian P."/>
            <person name="Spatafora J.W."/>
            <person name="Henrissat B."/>
            <person name="Nagy L.G."/>
            <person name="Aury J.M."/>
            <person name="Wincker P."/>
            <person name="Grigoriev I.V."/>
            <person name="Bonfante P."/>
            <person name="Martin F.M."/>
        </authorList>
    </citation>
    <scope>NUCLEOTIDE SEQUENCE [LARGE SCALE GENOMIC DNA]</scope>
    <source>
        <strain evidence="2 3">120613-1</strain>
    </source>
</reference>
<feature type="region of interest" description="Disordered" evidence="1">
    <location>
        <begin position="164"/>
        <end position="190"/>
    </location>
</feature>